<evidence type="ECO:0000256" key="3">
    <source>
        <dbReference type="SAM" id="SignalP"/>
    </source>
</evidence>
<keyword evidence="3" id="KW-0732">Signal</keyword>
<evidence type="ECO:0000313" key="4">
    <source>
        <dbReference type="EMBL" id="SRX71674.1"/>
    </source>
</evidence>
<evidence type="ECO:0000256" key="1">
    <source>
        <dbReference type="SAM" id="Coils"/>
    </source>
</evidence>
<proteinExistence type="predicted"/>
<dbReference type="EMBL" id="LS483515">
    <property type="protein sequence ID" value="SRX71674.1"/>
    <property type="molecule type" value="Genomic_DNA"/>
</dbReference>
<feature type="compositionally biased region" description="Polar residues" evidence="2">
    <location>
        <begin position="90"/>
        <end position="100"/>
    </location>
</feature>
<feature type="signal peptide" evidence="3">
    <location>
        <begin position="1"/>
        <end position="20"/>
    </location>
</feature>
<dbReference type="PROSITE" id="PS51257">
    <property type="entry name" value="PROKAR_LIPOPROTEIN"/>
    <property type="match status" value="1"/>
</dbReference>
<dbReference type="RefSeq" id="WP_020862715.1">
    <property type="nucleotide sequence ID" value="NZ_CP012387.1"/>
</dbReference>
<evidence type="ECO:0000313" key="5">
    <source>
        <dbReference type="Proteomes" id="UP000290347"/>
    </source>
</evidence>
<dbReference type="Proteomes" id="UP000290347">
    <property type="component" value="Chromosome"/>
</dbReference>
<evidence type="ECO:0000256" key="2">
    <source>
        <dbReference type="SAM" id="MobiDB-lite"/>
    </source>
</evidence>
<sequence>MKKSLFALSFLTILSSSVLVVSCRNNKVYSNSEHIKDNSESKNKHNNQNNTDSKNDITIKNPINKEDQPKHIDENSNKNPETKKEENDQIDNSRNQQNDQPTEKEPNSDGLEKEKERVTSLLKDLSKTSEIKYLGEELIFTKQDLYSQKIKNEEWRKYKQRILKLFEEKKFNDVKEELLKLLKELLDIVQNKRPFEEKQKTYKDITINESLKDSILVELRFLFETKFSINQKKEADEVINKFNEEIEKLINNKNVKELEKKLIDLIKENKKLEIELKDISN</sequence>
<organism evidence="4 5">
    <name type="scientific">Mycoplasma mycoides subsp. capri</name>
    <dbReference type="NCBI Taxonomy" id="40477"/>
    <lineage>
        <taxon>Bacteria</taxon>
        <taxon>Bacillati</taxon>
        <taxon>Mycoplasmatota</taxon>
        <taxon>Mollicutes</taxon>
        <taxon>Mycoplasmataceae</taxon>
        <taxon>Mycoplasma</taxon>
    </lineage>
</organism>
<name>A0AB38GE44_MYCMC</name>
<feature type="compositionally biased region" description="Basic and acidic residues" evidence="2">
    <location>
        <begin position="34"/>
        <end position="43"/>
    </location>
</feature>
<evidence type="ECO:0008006" key="6">
    <source>
        <dbReference type="Google" id="ProtNLM"/>
    </source>
</evidence>
<feature type="coiled-coil region" evidence="1">
    <location>
        <begin position="232"/>
        <end position="275"/>
    </location>
</feature>
<dbReference type="AlphaFoldDB" id="A0AB38GE44"/>
<feature type="compositionally biased region" description="Basic and acidic residues" evidence="2">
    <location>
        <begin position="101"/>
        <end position="117"/>
    </location>
</feature>
<feature type="region of interest" description="Disordered" evidence="2">
    <location>
        <begin position="34"/>
        <end position="117"/>
    </location>
</feature>
<keyword evidence="1" id="KW-0175">Coiled coil</keyword>
<reference evidence="4 5" key="1">
    <citation type="submission" date="2018-05" db="EMBL/GenBank/DDBJ databases">
        <authorList>
            <person name="Falquet L."/>
            <person name="Falquet L."/>
        </authorList>
    </citation>
    <scope>NUCLEOTIDE SEQUENCE [LARGE SCALE GENOMIC DNA]</scope>
    <source>
        <strain evidence="4 5">GM12</strain>
    </source>
</reference>
<feature type="compositionally biased region" description="Basic and acidic residues" evidence="2">
    <location>
        <begin position="53"/>
        <end position="87"/>
    </location>
</feature>
<accession>A0AB38GE44</accession>
<gene>
    <name evidence="4" type="ORF">MMC68T_00387</name>
</gene>
<protein>
    <recommendedName>
        <fullName evidence="6">Lipoprotein</fullName>
    </recommendedName>
</protein>
<feature type="chain" id="PRO_5044332439" description="Lipoprotein" evidence="3">
    <location>
        <begin position="21"/>
        <end position="281"/>
    </location>
</feature>